<dbReference type="InterPro" id="IPR003788">
    <property type="entry name" value="NDUFAF7"/>
</dbReference>
<dbReference type="InterPro" id="IPR038375">
    <property type="entry name" value="NDUFAF7_sf"/>
</dbReference>
<dbReference type="InterPro" id="IPR029063">
    <property type="entry name" value="SAM-dependent_MTases_sf"/>
</dbReference>
<dbReference type="GO" id="GO:0032259">
    <property type="term" value="P:methylation"/>
    <property type="evidence" value="ECO:0007669"/>
    <property type="project" value="UniProtKB-KW"/>
</dbReference>
<evidence type="ECO:0000313" key="3">
    <source>
        <dbReference type="EMBL" id="HFM98238.1"/>
    </source>
</evidence>
<protein>
    <submittedName>
        <fullName evidence="3">Class I SAM-dependent methyltransferase</fullName>
    </submittedName>
</protein>
<dbReference type="SUPFAM" id="SSF53335">
    <property type="entry name" value="S-adenosyl-L-methionine-dependent methyltransferases"/>
    <property type="match status" value="1"/>
</dbReference>
<accession>A0A7C3PG63</accession>
<dbReference type="GO" id="GO:0035243">
    <property type="term" value="F:protein-arginine omega-N symmetric methyltransferase activity"/>
    <property type="evidence" value="ECO:0007669"/>
    <property type="project" value="TreeGrafter"/>
</dbReference>
<comment type="caution">
    <text evidence="3">The sequence shown here is derived from an EMBL/GenBank/DDBJ whole genome shotgun (WGS) entry which is preliminary data.</text>
</comment>
<dbReference type="AlphaFoldDB" id="A0A7C3PG63"/>
<reference evidence="3" key="1">
    <citation type="journal article" date="2020" name="mSystems">
        <title>Genome- and Community-Level Interaction Insights into Carbon Utilization and Element Cycling Functions of Hydrothermarchaeota in Hydrothermal Sediment.</title>
        <authorList>
            <person name="Zhou Z."/>
            <person name="Liu Y."/>
            <person name="Xu W."/>
            <person name="Pan J."/>
            <person name="Luo Z.H."/>
            <person name="Li M."/>
        </authorList>
    </citation>
    <scope>NUCLEOTIDE SEQUENCE [LARGE SCALE GENOMIC DNA]</scope>
    <source>
        <strain evidence="3">SpSt-418</strain>
    </source>
</reference>
<dbReference type="PANTHER" id="PTHR12049">
    <property type="entry name" value="PROTEIN ARGININE METHYLTRANSFERASE NDUFAF7, MITOCHONDRIAL"/>
    <property type="match status" value="1"/>
</dbReference>
<name>A0A7C3PG63_9CYAN</name>
<sequence>MAASVNETNAGERRDLAFLIEQQIVNHPQQRITFADFMEVALYHPKLGYYFTKAKTIGRAGDFLTAPHLAADFGEMIATQFAQMWEILGQPKPFTIIEMGAGQGLLASQILNFLHTHHTDLWDCLEYKIVERSETLIAVQQETLQPLIERGGSIQWCDVRSLAPDSITGCFFSNELVDAFSVHRVRVTNQELQEVYVTAAPPNGEPVSFEELVDELSTPALKDYFSLIGLDLCSSAYPEGYTTEVNLAALDWMQQVARCLHQGFVLTIDYGYPADRYYIPSRTEGTLQCYYQHQFHSNPYIYIGEQDITAHVDFTALQTQGEQYGLQVLGLVPQALFLMSLGLGDRITALGQSESRDRQEIQSLLRRREALHSLVNPMGMGNFLVLLQGKNLPGDMPTLQGLNQPPLF</sequence>
<gene>
    <name evidence="3" type="ORF">ENR64_10875</name>
</gene>
<proteinExistence type="predicted"/>
<organism evidence="3">
    <name type="scientific">Oscillatoriales cyanobacterium SpSt-418</name>
    <dbReference type="NCBI Taxonomy" id="2282169"/>
    <lineage>
        <taxon>Bacteria</taxon>
        <taxon>Bacillati</taxon>
        <taxon>Cyanobacteriota</taxon>
        <taxon>Cyanophyceae</taxon>
        <taxon>Oscillatoriophycideae</taxon>
        <taxon>Oscillatoriales</taxon>
    </lineage>
</organism>
<dbReference type="EMBL" id="DSRU01000159">
    <property type="protein sequence ID" value="HFM98238.1"/>
    <property type="molecule type" value="Genomic_DNA"/>
</dbReference>
<keyword evidence="2 3" id="KW-0808">Transferase</keyword>
<evidence type="ECO:0000256" key="2">
    <source>
        <dbReference type="ARBA" id="ARBA00022679"/>
    </source>
</evidence>
<keyword evidence="1 3" id="KW-0489">Methyltransferase</keyword>
<dbReference type="PANTHER" id="PTHR12049:SF7">
    <property type="entry name" value="PROTEIN ARGININE METHYLTRANSFERASE NDUFAF7, MITOCHONDRIAL"/>
    <property type="match status" value="1"/>
</dbReference>
<dbReference type="Gene3D" id="3.40.50.12710">
    <property type="match status" value="1"/>
</dbReference>
<dbReference type="Pfam" id="PF02636">
    <property type="entry name" value="Methyltransf_28"/>
    <property type="match status" value="1"/>
</dbReference>
<evidence type="ECO:0000256" key="1">
    <source>
        <dbReference type="ARBA" id="ARBA00022603"/>
    </source>
</evidence>